<dbReference type="Gene3D" id="2.30.30.30">
    <property type="match status" value="1"/>
</dbReference>
<dbReference type="AlphaFoldDB" id="A0A2P7AQ79"/>
<dbReference type="InterPro" id="IPR014722">
    <property type="entry name" value="Rib_uL2_dom2"/>
</dbReference>
<organism evidence="1 2">
    <name type="scientific">Phyllobacterium sophorae</name>
    <dbReference type="NCBI Taxonomy" id="1520277"/>
    <lineage>
        <taxon>Bacteria</taxon>
        <taxon>Pseudomonadati</taxon>
        <taxon>Pseudomonadota</taxon>
        <taxon>Alphaproteobacteria</taxon>
        <taxon>Hyphomicrobiales</taxon>
        <taxon>Phyllobacteriaceae</taxon>
        <taxon>Phyllobacterium</taxon>
    </lineage>
</organism>
<dbReference type="Proteomes" id="UP000241764">
    <property type="component" value="Unassembled WGS sequence"/>
</dbReference>
<keyword evidence="2" id="KW-1185">Reference proteome</keyword>
<dbReference type="RefSeq" id="WP_106667655.1">
    <property type="nucleotide sequence ID" value="NZ_PGGM01000023.1"/>
</dbReference>
<evidence type="ECO:0000313" key="1">
    <source>
        <dbReference type="EMBL" id="PSH56381.1"/>
    </source>
</evidence>
<reference evidence="2" key="1">
    <citation type="submission" date="2017-11" db="EMBL/GenBank/DDBJ databases">
        <authorList>
            <person name="Kuznetsova I."/>
            <person name="Sazanova A."/>
            <person name="Chirak E."/>
            <person name="Safronova V."/>
            <person name="Willems A."/>
        </authorList>
    </citation>
    <scope>NUCLEOTIDE SEQUENCE [LARGE SCALE GENOMIC DNA]</scope>
    <source>
        <strain evidence="2">CCBAU 03422</strain>
    </source>
</reference>
<gene>
    <name evidence="1" type="ORF">CU103_29815</name>
</gene>
<accession>A0A2P7AQ79</accession>
<dbReference type="EMBL" id="PGGM01000023">
    <property type="protein sequence ID" value="PSH56381.1"/>
    <property type="molecule type" value="Genomic_DNA"/>
</dbReference>
<protein>
    <submittedName>
        <fullName evidence="1">Uncharacterized protein</fullName>
    </submittedName>
</protein>
<name>A0A2P7AQ79_9HYPH</name>
<proteinExistence type="predicted"/>
<dbReference type="OrthoDB" id="7909051at2"/>
<sequence>MFVTFRGVVDAVTNAGRVIALIDVLGRMTPVEFEKRQLTPPTHERLNFRFVPTSGNGGLLVWKSL</sequence>
<evidence type="ECO:0000313" key="2">
    <source>
        <dbReference type="Proteomes" id="UP000241764"/>
    </source>
</evidence>
<comment type="caution">
    <text evidence="1">The sequence shown here is derived from an EMBL/GenBank/DDBJ whole genome shotgun (WGS) entry which is preliminary data.</text>
</comment>